<sequence length="188" mass="21569">MALHDFMKGTDKRNHTCFAVQFKHRIKNERVTLMGGDMMVKDTFLQRRQCVDVLNVGGTARYSLDDLIDSRLVEGDQWQHVRLDALAVNRDQIVRNFKLQFLRQGGGERSQRRLTEQHFDVGTHAVLAHTLDECHSQQRMTAQRKEIVGASYRLYRQHLGPDAGQYRLDLALGGFIHIRAQGMPVGGR</sequence>
<organism evidence="1 2">
    <name type="scientific">Pseudomonas fluorescens</name>
    <dbReference type="NCBI Taxonomy" id="294"/>
    <lineage>
        <taxon>Bacteria</taxon>
        <taxon>Pseudomonadati</taxon>
        <taxon>Pseudomonadota</taxon>
        <taxon>Gammaproteobacteria</taxon>
        <taxon>Pseudomonadales</taxon>
        <taxon>Pseudomonadaceae</taxon>
        <taxon>Pseudomonas</taxon>
    </lineage>
</organism>
<proteinExistence type="predicted"/>
<accession>A0A0D0SU31</accession>
<gene>
    <name evidence="1" type="ORF">PFLU3_57180</name>
</gene>
<comment type="caution">
    <text evidence="1">The sequence shown here is derived from an EMBL/GenBank/DDBJ whole genome shotgun (WGS) entry which is preliminary data.</text>
</comment>
<name>A0A0D0SU31_PSEFL</name>
<protein>
    <submittedName>
        <fullName evidence="1">Uncharacterized protein</fullName>
    </submittedName>
</protein>
<evidence type="ECO:0000313" key="1">
    <source>
        <dbReference type="EMBL" id="KIR13874.1"/>
    </source>
</evidence>
<dbReference type="AlphaFoldDB" id="A0A0D0SU31"/>
<reference evidence="1 2" key="1">
    <citation type="submission" date="2015-01" db="EMBL/GenBank/DDBJ databases">
        <title>Genome sequence of the beneficial rhizobacterium Pseudomonas fluorescens 2-79.</title>
        <authorList>
            <person name="Thuermer A."/>
            <person name="Daniel R."/>
        </authorList>
    </citation>
    <scope>NUCLEOTIDE SEQUENCE [LARGE SCALE GENOMIC DNA]</scope>
    <source>
        <strain evidence="1 2">2-79</strain>
    </source>
</reference>
<dbReference type="EMBL" id="JXCQ01000141">
    <property type="protein sequence ID" value="KIR13874.1"/>
    <property type="molecule type" value="Genomic_DNA"/>
</dbReference>
<evidence type="ECO:0000313" key="2">
    <source>
        <dbReference type="Proteomes" id="UP000032210"/>
    </source>
</evidence>
<dbReference type="Proteomes" id="UP000032210">
    <property type="component" value="Unassembled WGS sequence"/>
</dbReference>